<dbReference type="InterPro" id="IPR045372">
    <property type="entry name" value="YidB"/>
</dbReference>
<evidence type="ECO:0008006" key="3">
    <source>
        <dbReference type="Google" id="ProtNLM"/>
    </source>
</evidence>
<protein>
    <recommendedName>
        <fullName evidence="3">DUF937 domain-containing protein</fullName>
    </recommendedName>
</protein>
<dbReference type="Proteomes" id="UP001157440">
    <property type="component" value="Unassembled WGS sequence"/>
</dbReference>
<reference evidence="2" key="1">
    <citation type="journal article" date="2019" name="Int. J. Syst. Evol. Microbiol.">
        <title>The Global Catalogue of Microorganisms (GCM) 10K type strain sequencing project: providing services to taxonomists for standard genome sequencing and annotation.</title>
        <authorList>
            <consortium name="The Broad Institute Genomics Platform"/>
            <consortium name="The Broad Institute Genome Sequencing Center for Infectious Disease"/>
            <person name="Wu L."/>
            <person name="Ma J."/>
        </authorList>
    </citation>
    <scope>NUCLEOTIDE SEQUENCE [LARGE SCALE GENOMIC DNA]</scope>
    <source>
        <strain evidence="2">NBRC 103632</strain>
    </source>
</reference>
<evidence type="ECO:0000313" key="2">
    <source>
        <dbReference type="Proteomes" id="UP001157440"/>
    </source>
</evidence>
<name>A0AA37WW75_9HYPH</name>
<dbReference type="SUPFAM" id="SSF140804">
    <property type="entry name" value="YidB-like"/>
    <property type="match status" value="1"/>
</dbReference>
<comment type="caution">
    <text evidence="1">The sequence shown here is derived from an EMBL/GenBank/DDBJ whole genome shotgun (WGS) entry which is preliminary data.</text>
</comment>
<keyword evidence="2" id="KW-1185">Reference proteome</keyword>
<dbReference type="EMBL" id="BSPL01000031">
    <property type="protein sequence ID" value="GLS73827.1"/>
    <property type="molecule type" value="Genomic_DNA"/>
</dbReference>
<proteinExistence type="predicted"/>
<gene>
    <name evidence="1" type="ORF">GCM10007890_58420</name>
</gene>
<dbReference type="Gene3D" id="1.10.10.690">
    <property type="entry name" value="YidB-like"/>
    <property type="match status" value="1"/>
</dbReference>
<dbReference type="InterPro" id="IPR027405">
    <property type="entry name" value="YidB-like"/>
</dbReference>
<sequence length="173" mass="16427">MGLLDGIIGSVVGGNAGQQQGAGTNPLAGILMSLLAAKAGGSAGGLGNILGNLGGGPGGAGGSGPNGSGQGGSLGGLLGGAAGAGGLGALVEQFTRAGHGDTINSWIGSGQNQPIAPQDLGAALGPETVGQLSQQTGMGSNDLLSQLSHLLPGVVDQLTPHGRMPTEQEHAQW</sequence>
<dbReference type="AlphaFoldDB" id="A0AA37WW75"/>
<dbReference type="Pfam" id="PF20159">
    <property type="entry name" value="YidB"/>
    <property type="match status" value="1"/>
</dbReference>
<evidence type="ECO:0000313" key="1">
    <source>
        <dbReference type="EMBL" id="GLS73827.1"/>
    </source>
</evidence>
<accession>A0AA37WW75</accession>
<dbReference type="RefSeq" id="WP_238199173.1">
    <property type="nucleotide sequence ID" value="NZ_BPQZ01000032.1"/>
</dbReference>
<organism evidence="1 2">
    <name type="scientific">Methylobacterium tardum</name>
    <dbReference type="NCBI Taxonomy" id="374432"/>
    <lineage>
        <taxon>Bacteria</taxon>
        <taxon>Pseudomonadati</taxon>
        <taxon>Pseudomonadota</taxon>
        <taxon>Alphaproteobacteria</taxon>
        <taxon>Hyphomicrobiales</taxon>
        <taxon>Methylobacteriaceae</taxon>
        <taxon>Methylobacterium</taxon>
    </lineage>
</organism>